<gene>
    <name evidence="1" type="ORF">HOLleu_37708</name>
</gene>
<keyword evidence="2" id="KW-1185">Reference proteome</keyword>
<organism evidence="1 2">
    <name type="scientific">Holothuria leucospilota</name>
    <name type="common">Black long sea cucumber</name>
    <name type="synonym">Mertensiothuria leucospilota</name>
    <dbReference type="NCBI Taxonomy" id="206669"/>
    <lineage>
        <taxon>Eukaryota</taxon>
        <taxon>Metazoa</taxon>
        <taxon>Echinodermata</taxon>
        <taxon>Eleutherozoa</taxon>
        <taxon>Echinozoa</taxon>
        <taxon>Holothuroidea</taxon>
        <taxon>Aspidochirotacea</taxon>
        <taxon>Aspidochirotida</taxon>
        <taxon>Holothuriidae</taxon>
        <taxon>Holothuria</taxon>
    </lineage>
</organism>
<sequence>MEGQREGQLKSVRIQRALSGGYGFSLMGGKGTEFPPVICDILDSSPASRCDKVQQFGVA</sequence>
<dbReference type="InterPro" id="IPR036034">
    <property type="entry name" value="PDZ_sf"/>
</dbReference>
<reference evidence="1" key="1">
    <citation type="submission" date="2021-10" db="EMBL/GenBank/DDBJ databases">
        <title>Tropical sea cucumber genome reveals ecological adaptation and Cuvierian tubules defense mechanism.</title>
        <authorList>
            <person name="Chen T."/>
        </authorList>
    </citation>
    <scope>NUCLEOTIDE SEQUENCE</scope>
    <source>
        <strain evidence="1">Nanhai2018</strain>
        <tissue evidence="1">Muscle</tissue>
    </source>
</reference>
<accession>A0A9Q0YP85</accession>
<dbReference type="OrthoDB" id="2157641at2759"/>
<comment type="caution">
    <text evidence="1">The sequence shown here is derived from an EMBL/GenBank/DDBJ whole genome shotgun (WGS) entry which is preliminary data.</text>
</comment>
<dbReference type="EMBL" id="JAIZAY010000020">
    <property type="protein sequence ID" value="KAJ8022726.1"/>
    <property type="molecule type" value="Genomic_DNA"/>
</dbReference>
<dbReference type="CDD" id="cd00136">
    <property type="entry name" value="PDZ_canonical"/>
    <property type="match status" value="1"/>
</dbReference>
<proteinExistence type="predicted"/>
<evidence type="ECO:0000313" key="2">
    <source>
        <dbReference type="Proteomes" id="UP001152320"/>
    </source>
</evidence>
<dbReference type="Proteomes" id="UP001152320">
    <property type="component" value="Chromosome 20"/>
</dbReference>
<dbReference type="SUPFAM" id="SSF50156">
    <property type="entry name" value="PDZ domain-like"/>
    <property type="match status" value="1"/>
</dbReference>
<evidence type="ECO:0008006" key="3">
    <source>
        <dbReference type="Google" id="ProtNLM"/>
    </source>
</evidence>
<name>A0A9Q0YP85_HOLLE</name>
<evidence type="ECO:0000313" key="1">
    <source>
        <dbReference type="EMBL" id="KAJ8022726.1"/>
    </source>
</evidence>
<dbReference type="AlphaFoldDB" id="A0A9Q0YP85"/>
<protein>
    <recommendedName>
        <fullName evidence="3">PDZ domain-containing protein</fullName>
    </recommendedName>
</protein>
<dbReference type="Gene3D" id="2.30.42.10">
    <property type="match status" value="1"/>
</dbReference>